<feature type="domain" description="3-hydroxyacyl-CoA dehydrogenase C-terminal" evidence="13">
    <location>
        <begin position="519"/>
        <end position="612"/>
    </location>
</feature>
<comment type="similarity">
    <text evidence="2">In the central section; belongs to the 3-hydroxyacyl-CoA dehydrogenase family.</text>
</comment>
<evidence type="ECO:0000256" key="7">
    <source>
        <dbReference type="ARBA" id="ARBA00023002"/>
    </source>
</evidence>
<dbReference type="PANTHER" id="PTHR43612">
    <property type="entry name" value="TRIFUNCTIONAL ENZYME SUBUNIT ALPHA"/>
    <property type="match status" value="1"/>
</dbReference>
<evidence type="ECO:0000256" key="11">
    <source>
        <dbReference type="ARBA" id="ARBA00023268"/>
    </source>
</evidence>
<reference evidence="16 18" key="2">
    <citation type="submission" date="2019-05" db="EMBL/GenBank/DDBJ databases">
        <title>Pasteurellaceae isolates from reptiles.</title>
        <authorList>
            <person name="Bojesen A.M."/>
            <person name="Lund E."/>
        </authorList>
    </citation>
    <scope>NUCLEOTIDE SEQUENCE [LARGE SCALE GENOMIC DNA]</scope>
    <source>
        <strain evidence="16 18">ELNT2x</strain>
    </source>
</reference>
<dbReference type="Pfam" id="PF00725">
    <property type="entry name" value="3HCDH"/>
    <property type="match status" value="1"/>
</dbReference>
<dbReference type="SUPFAM" id="SSF51735">
    <property type="entry name" value="NAD(P)-binding Rossmann-fold domains"/>
    <property type="match status" value="1"/>
</dbReference>
<keyword evidence="5" id="KW-0276">Fatty acid metabolism</keyword>
<gene>
    <name evidence="15" type="ORF">EDC16_101281</name>
    <name evidence="16" type="ORF">FHQ21_02655</name>
</gene>
<dbReference type="InterPro" id="IPR036291">
    <property type="entry name" value="NAD(P)-bd_dom_sf"/>
</dbReference>
<evidence type="ECO:0000259" key="13">
    <source>
        <dbReference type="Pfam" id="PF00725"/>
    </source>
</evidence>
<feature type="domain" description="3-hydroxyacyl-CoA dehydrogenase NAD binding" evidence="14">
    <location>
        <begin position="325"/>
        <end position="516"/>
    </location>
</feature>
<keyword evidence="10" id="KW-0456">Lyase</keyword>
<evidence type="ECO:0000313" key="17">
    <source>
        <dbReference type="Proteomes" id="UP000294619"/>
    </source>
</evidence>
<evidence type="ECO:0000256" key="2">
    <source>
        <dbReference type="ARBA" id="ARBA00007005"/>
    </source>
</evidence>
<dbReference type="Pfam" id="PF02737">
    <property type="entry name" value="3HCDH_N"/>
    <property type="match status" value="1"/>
</dbReference>
<keyword evidence="9" id="KW-0443">Lipid metabolism</keyword>
<evidence type="ECO:0000256" key="1">
    <source>
        <dbReference type="ARBA" id="ARBA00005005"/>
    </source>
</evidence>
<dbReference type="InterPro" id="IPR008927">
    <property type="entry name" value="6-PGluconate_DH-like_C_sf"/>
</dbReference>
<dbReference type="InterPro" id="IPR006180">
    <property type="entry name" value="3-OHacyl-CoA_DH_CS"/>
</dbReference>
<dbReference type="InterPro" id="IPR006108">
    <property type="entry name" value="3HC_DH_C"/>
</dbReference>
<sequence>MQTDYQIVAKADYQNDAHADLFRLSFYQDNIAVIAFNISAKKQNWLDERFIEHLQALLDQLPAWQLRGVIFVSSKENSFVQGFSLSPLEQKSDAELYQFSQQCQHLIQKIKALTVPTICAVQGSCFGFGLELALACDYRLATDDIETSFAMPQVKSGILPFAGGCALLTAQIGLKPGLLMLLSGNKISVNRALDKGLIDEVVPKAILFQIAVNHINNQMSSTLQNVKKGYHRLRFKTENIAWLRRYLIEQVEQQVWLKAFDNYPATKAIIQLFKQRQEALPSAESDCFVMLFGNKTSAVLRRMEQTNREMRHQYHDLQSDDKIKKVAVLGSGFMGAGIAYITAARAGLPVRIKDINPDGVQKALRLSYLLLQKEVDRGHLPYGKLLQKIYLISGGERFIGKQTADIVIESVYEDLQLKQNLIEESESYYDKNTIFASNTLTLSIAEIAAKAQRPQNVIGVHYFTPVSQRRMVEIVPHFLQRNVQGKVLPQGTSQQTIAKAISLVIEQGQIPLLVKDSPGFFINRVLIPYLLEAYYCVLDGEAVGTIDRALLEFGFQVGPLAMIDEMGLDILVKALPTLERSFGFRFALPHKVEQLLLNERKGRKNRRGFYLYHSRSGNRTQVDKSIYQVLDITVENNLEPEQIVRRCILMMLNEAAYCVQEQIISNQNEGNVASVLGMFFPEFRGGIYAYMRDVGAATIVAELELMMAQHGERFRPCPWLVQQAVEEQVAQSTAEPSAL</sequence>
<evidence type="ECO:0000259" key="14">
    <source>
        <dbReference type="Pfam" id="PF02737"/>
    </source>
</evidence>
<dbReference type="Gene3D" id="1.10.1040.50">
    <property type="match status" value="1"/>
</dbReference>
<dbReference type="GO" id="GO:0004300">
    <property type="term" value="F:enoyl-CoA hydratase activity"/>
    <property type="evidence" value="ECO:0007669"/>
    <property type="project" value="UniProtKB-EC"/>
</dbReference>
<dbReference type="InterPro" id="IPR029045">
    <property type="entry name" value="ClpP/crotonase-like_dom_sf"/>
</dbReference>
<keyword evidence="8" id="KW-0520">NAD</keyword>
<dbReference type="Proteomes" id="UP000305526">
    <property type="component" value="Unassembled WGS sequence"/>
</dbReference>
<evidence type="ECO:0000256" key="5">
    <source>
        <dbReference type="ARBA" id="ARBA00022832"/>
    </source>
</evidence>
<keyword evidence="18" id="KW-1185">Reference proteome</keyword>
<evidence type="ECO:0000256" key="8">
    <source>
        <dbReference type="ARBA" id="ARBA00023027"/>
    </source>
</evidence>
<evidence type="ECO:0000313" key="16">
    <source>
        <dbReference type="EMBL" id="TNG93000.1"/>
    </source>
</evidence>
<dbReference type="InterPro" id="IPR001753">
    <property type="entry name" value="Enoyl-CoA_hydra/iso"/>
</dbReference>
<dbReference type="GO" id="GO:0006635">
    <property type="term" value="P:fatty acid beta-oxidation"/>
    <property type="evidence" value="ECO:0007669"/>
    <property type="project" value="UniProtKB-UniPathway"/>
</dbReference>
<evidence type="ECO:0000256" key="10">
    <source>
        <dbReference type="ARBA" id="ARBA00023239"/>
    </source>
</evidence>
<comment type="pathway">
    <text evidence="1">Lipid metabolism; fatty acid beta-oxidation.</text>
</comment>
<protein>
    <recommendedName>
        <fullName evidence="4">enoyl-CoA hydratase</fullName>
        <ecNumber evidence="4">4.2.1.17</ecNumber>
    </recommendedName>
</protein>
<dbReference type="GO" id="GO:0070403">
    <property type="term" value="F:NAD+ binding"/>
    <property type="evidence" value="ECO:0007669"/>
    <property type="project" value="InterPro"/>
</dbReference>
<dbReference type="Gene3D" id="3.90.226.10">
    <property type="entry name" value="2-enoyl-CoA Hydratase, Chain A, domain 1"/>
    <property type="match status" value="1"/>
</dbReference>
<dbReference type="EC" id="4.2.1.17" evidence="4"/>
<evidence type="ECO:0000256" key="9">
    <source>
        <dbReference type="ARBA" id="ARBA00023098"/>
    </source>
</evidence>
<evidence type="ECO:0000313" key="18">
    <source>
        <dbReference type="Proteomes" id="UP000305526"/>
    </source>
</evidence>
<dbReference type="Gene3D" id="3.40.50.720">
    <property type="entry name" value="NAD(P)-binding Rossmann-like Domain"/>
    <property type="match status" value="1"/>
</dbReference>
<name>A0A4V2W2Z2_9PAST</name>
<dbReference type="EMBL" id="VDGV01000015">
    <property type="protein sequence ID" value="TNG93000.1"/>
    <property type="molecule type" value="Genomic_DNA"/>
</dbReference>
<dbReference type="Proteomes" id="UP000294619">
    <property type="component" value="Unassembled WGS sequence"/>
</dbReference>
<dbReference type="SUPFAM" id="SSF52096">
    <property type="entry name" value="ClpP/crotonase"/>
    <property type="match status" value="1"/>
</dbReference>
<keyword evidence="6" id="KW-0442">Lipid degradation</keyword>
<evidence type="ECO:0000256" key="4">
    <source>
        <dbReference type="ARBA" id="ARBA00012076"/>
    </source>
</evidence>
<dbReference type="Pfam" id="PF00378">
    <property type="entry name" value="ECH_1"/>
    <property type="match status" value="1"/>
</dbReference>
<reference evidence="15 17" key="1">
    <citation type="submission" date="2019-03" db="EMBL/GenBank/DDBJ databases">
        <title>Genomic Encyclopedia of Type Strains, Phase IV (KMG-IV): sequencing the most valuable type-strain genomes for metagenomic binning, comparative biology and taxonomic classification.</title>
        <authorList>
            <person name="Goeker M."/>
        </authorList>
    </citation>
    <scope>NUCLEOTIDE SEQUENCE [LARGE SCALE GENOMIC DNA]</scope>
    <source>
        <strain evidence="15 17">DSM 28140</strain>
    </source>
</reference>
<dbReference type="CDD" id="cd06558">
    <property type="entry name" value="crotonase-like"/>
    <property type="match status" value="1"/>
</dbReference>
<comment type="similarity">
    <text evidence="3">In the N-terminal section; belongs to the enoyl-CoA hydratase/isomerase family.</text>
</comment>
<accession>A0A4V2W2Z2</accession>
<comment type="catalytic activity">
    <reaction evidence="12">
        <text>a (3S)-3-hydroxyacyl-CoA + NAD(+) = a 3-oxoacyl-CoA + NADH + H(+)</text>
        <dbReference type="Rhea" id="RHEA:22432"/>
        <dbReference type="ChEBI" id="CHEBI:15378"/>
        <dbReference type="ChEBI" id="CHEBI:57318"/>
        <dbReference type="ChEBI" id="CHEBI:57540"/>
        <dbReference type="ChEBI" id="CHEBI:57945"/>
        <dbReference type="ChEBI" id="CHEBI:90726"/>
        <dbReference type="EC" id="1.1.1.35"/>
    </reaction>
</comment>
<evidence type="ECO:0000256" key="3">
    <source>
        <dbReference type="ARBA" id="ARBA00008750"/>
    </source>
</evidence>
<dbReference type="AlphaFoldDB" id="A0A4V2W2Z2"/>
<dbReference type="SUPFAM" id="SSF48179">
    <property type="entry name" value="6-phosphogluconate dehydrogenase C-terminal domain-like"/>
    <property type="match status" value="2"/>
</dbReference>
<dbReference type="PROSITE" id="PS00067">
    <property type="entry name" value="3HCDH"/>
    <property type="match status" value="1"/>
</dbReference>
<dbReference type="InterPro" id="IPR006176">
    <property type="entry name" value="3-OHacyl-CoA_DH_NAD-bd"/>
</dbReference>
<dbReference type="UniPathway" id="UPA00659"/>
<organism evidence="15 17">
    <name type="scientific">Testudinibacter aquarius</name>
    <dbReference type="NCBI Taxonomy" id="1524974"/>
    <lineage>
        <taxon>Bacteria</taxon>
        <taxon>Pseudomonadati</taxon>
        <taxon>Pseudomonadota</taxon>
        <taxon>Gammaproteobacteria</taxon>
        <taxon>Pasteurellales</taxon>
        <taxon>Pasteurellaceae</taxon>
        <taxon>Testudinibacter</taxon>
    </lineage>
</organism>
<dbReference type="InterPro" id="IPR050136">
    <property type="entry name" value="FA_oxidation_alpha_subunit"/>
</dbReference>
<keyword evidence="7" id="KW-0560">Oxidoreductase</keyword>
<dbReference type="EMBL" id="SMCP01000001">
    <property type="protein sequence ID" value="TCV89969.1"/>
    <property type="molecule type" value="Genomic_DNA"/>
</dbReference>
<dbReference type="RefSeq" id="WP_132964639.1">
    <property type="nucleotide sequence ID" value="NZ_LEKL01000042.1"/>
</dbReference>
<evidence type="ECO:0000313" key="15">
    <source>
        <dbReference type="EMBL" id="TCV89969.1"/>
    </source>
</evidence>
<keyword evidence="11" id="KW-0511">Multifunctional enzyme</keyword>
<comment type="caution">
    <text evidence="15">The sequence shown here is derived from an EMBL/GenBank/DDBJ whole genome shotgun (WGS) entry which is preliminary data.</text>
</comment>
<evidence type="ECO:0000256" key="6">
    <source>
        <dbReference type="ARBA" id="ARBA00022963"/>
    </source>
</evidence>
<evidence type="ECO:0000256" key="12">
    <source>
        <dbReference type="ARBA" id="ARBA00049556"/>
    </source>
</evidence>
<dbReference type="PANTHER" id="PTHR43612:SF3">
    <property type="entry name" value="TRIFUNCTIONAL ENZYME SUBUNIT ALPHA, MITOCHONDRIAL"/>
    <property type="match status" value="1"/>
</dbReference>
<dbReference type="GO" id="GO:0016509">
    <property type="term" value="F:long-chain (3S)-3-hydroxyacyl-CoA dehydrogenase (NAD+) activity"/>
    <property type="evidence" value="ECO:0007669"/>
    <property type="project" value="TreeGrafter"/>
</dbReference>
<proteinExistence type="inferred from homology"/>